<proteinExistence type="predicted"/>
<gene>
    <name evidence="2" type="ORF">MPPM_2662</name>
</gene>
<dbReference type="EMBL" id="AP014809">
    <property type="protein sequence ID" value="BAU91267.1"/>
    <property type="molecule type" value="Genomic_DNA"/>
</dbReference>
<name>A0A160PDU5_9HYPH</name>
<reference evidence="2 3" key="1">
    <citation type="journal article" date="2016" name="Genome Announc.">
        <title>Complete Genome Sequence of Methylobacterium populi P-1M, Isolated from Pink-Pigmented Household Biofilm.</title>
        <authorList>
            <person name="Morohoshi T."/>
            <person name="Ikeda T."/>
        </authorList>
    </citation>
    <scope>NUCLEOTIDE SEQUENCE [LARGE SCALE GENOMIC DNA]</scope>
    <source>
        <strain evidence="2 3">P-1M</strain>
    </source>
</reference>
<accession>A0A160PDU5</accession>
<organism evidence="2 3">
    <name type="scientific">Methylorubrum populi</name>
    <dbReference type="NCBI Taxonomy" id="223967"/>
    <lineage>
        <taxon>Bacteria</taxon>
        <taxon>Pseudomonadati</taxon>
        <taxon>Pseudomonadota</taxon>
        <taxon>Alphaproteobacteria</taxon>
        <taxon>Hyphomicrobiales</taxon>
        <taxon>Methylobacteriaceae</taxon>
        <taxon>Methylorubrum</taxon>
    </lineage>
</organism>
<feature type="signal peptide" evidence="1">
    <location>
        <begin position="1"/>
        <end position="23"/>
    </location>
</feature>
<evidence type="ECO:0000256" key="1">
    <source>
        <dbReference type="SAM" id="SignalP"/>
    </source>
</evidence>
<keyword evidence="1" id="KW-0732">Signal</keyword>
<dbReference type="AlphaFoldDB" id="A0A160PDU5"/>
<evidence type="ECO:0000313" key="2">
    <source>
        <dbReference type="EMBL" id="BAU91267.1"/>
    </source>
</evidence>
<protein>
    <submittedName>
        <fullName evidence="2">Uncharacterized protein</fullName>
    </submittedName>
</protein>
<evidence type="ECO:0000313" key="3">
    <source>
        <dbReference type="Proteomes" id="UP000218288"/>
    </source>
</evidence>
<dbReference type="Proteomes" id="UP000218288">
    <property type="component" value="Chromosome"/>
</dbReference>
<feature type="chain" id="PRO_5007818420" evidence="1">
    <location>
        <begin position="24"/>
        <end position="109"/>
    </location>
</feature>
<dbReference type="OrthoDB" id="8480976at2"/>
<sequence length="109" mass="11793">MLVVSARTALVLAALLAPGTLHAQSDAACARDVLVAGSMQRQAIEQLEGGGEDEASLCRVWRRHVETMRRIAGVYGRCLSGPERTERLSQVQGSEKEFAGLVRSRCRGL</sequence>
<dbReference type="RefSeq" id="WP_096485455.1">
    <property type="nucleotide sequence ID" value="NZ_AP014809.1"/>
</dbReference>